<gene>
    <name evidence="3" type="ORF">RCOM_2012880</name>
</gene>
<dbReference type="InParanoid" id="B9TNG3"/>
<name>B9TNG3_RICCO</name>
<keyword evidence="1" id="KW-0175">Coiled coil</keyword>
<evidence type="ECO:0000313" key="4">
    <source>
        <dbReference type="Proteomes" id="UP000008311"/>
    </source>
</evidence>
<feature type="non-terminal residue" evidence="3">
    <location>
        <position position="136"/>
    </location>
</feature>
<feature type="coiled-coil region" evidence="1">
    <location>
        <begin position="15"/>
        <end position="63"/>
    </location>
</feature>
<evidence type="ECO:0000259" key="2">
    <source>
        <dbReference type="Pfam" id="PF13007"/>
    </source>
</evidence>
<dbReference type="AlphaFoldDB" id="B9TNG3"/>
<dbReference type="Proteomes" id="UP000008311">
    <property type="component" value="Unassembled WGS sequence"/>
</dbReference>
<reference evidence="4" key="1">
    <citation type="journal article" date="2010" name="Nat. Biotechnol.">
        <title>Draft genome sequence of the oilseed species Ricinus communis.</title>
        <authorList>
            <person name="Chan A.P."/>
            <person name="Crabtree J."/>
            <person name="Zhao Q."/>
            <person name="Lorenzi H."/>
            <person name="Orvis J."/>
            <person name="Puiu D."/>
            <person name="Melake-Berhan A."/>
            <person name="Jones K.M."/>
            <person name="Redman J."/>
            <person name="Chen G."/>
            <person name="Cahoon E.B."/>
            <person name="Gedil M."/>
            <person name="Stanke M."/>
            <person name="Haas B.J."/>
            <person name="Wortman J.R."/>
            <person name="Fraser-Liggett C.M."/>
            <person name="Ravel J."/>
            <person name="Rabinowicz P.D."/>
        </authorList>
    </citation>
    <scope>NUCLEOTIDE SEQUENCE [LARGE SCALE GENOMIC DNA]</scope>
    <source>
        <strain evidence="4">cv. Hale</strain>
    </source>
</reference>
<organism evidence="3 4">
    <name type="scientific">Ricinus communis</name>
    <name type="common">Castor bean</name>
    <dbReference type="NCBI Taxonomy" id="3988"/>
    <lineage>
        <taxon>Eukaryota</taxon>
        <taxon>Viridiplantae</taxon>
        <taxon>Streptophyta</taxon>
        <taxon>Embryophyta</taxon>
        <taxon>Tracheophyta</taxon>
        <taxon>Spermatophyta</taxon>
        <taxon>Magnoliopsida</taxon>
        <taxon>eudicotyledons</taxon>
        <taxon>Gunneridae</taxon>
        <taxon>Pentapetalae</taxon>
        <taxon>rosids</taxon>
        <taxon>fabids</taxon>
        <taxon>Malpighiales</taxon>
        <taxon>Euphorbiaceae</taxon>
        <taxon>Acalyphoideae</taxon>
        <taxon>Acalypheae</taxon>
        <taxon>Ricinus</taxon>
    </lineage>
</organism>
<accession>B9TNG3</accession>
<proteinExistence type="predicted"/>
<dbReference type="InterPro" id="IPR024463">
    <property type="entry name" value="Transposase_TnpC_homeodom"/>
</dbReference>
<evidence type="ECO:0000256" key="1">
    <source>
        <dbReference type="SAM" id="Coils"/>
    </source>
</evidence>
<keyword evidence="4" id="KW-1185">Reference proteome</keyword>
<dbReference type="Pfam" id="PF13007">
    <property type="entry name" value="LZ_Tnp_IS66"/>
    <property type="match status" value="1"/>
</dbReference>
<evidence type="ECO:0000313" key="3">
    <source>
        <dbReference type="EMBL" id="EEF22601.1"/>
    </source>
</evidence>
<dbReference type="EMBL" id="EQ992454">
    <property type="protein sequence ID" value="EEF22601.1"/>
    <property type="molecule type" value="Genomic_DNA"/>
</dbReference>
<protein>
    <recommendedName>
        <fullName evidence="2">Transposase TnpC homeodomain domain-containing protein</fullName>
    </recommendedName>
</protein>
<sequence>MPAPQPALSTAPESLAEAQALLAQLHDELRQREQKLAQREQHIQSLELKNQKLVLELAQLKRLRFGKKSEALSVEQKALFEDDVDQDLAAIAAELDPAVVETTTASPSKRARAGRQPLPAHLERVEVRHEPESCTC</sequence>
<feature type="domain" description="Transposase TnpC homeodomain" evidence="2">
    <location>
        <begin position="53"/>
        <end position="127"/>
    </location>
</feature>